<feature type="binding site" evidence="6">
    <location>
        <position position="41"/>
    </location>
    <ligand>
        <name>GTP</name>
        <dbReference type="ChEBI" id="CHEBI:37565"/>
    </ligand>
</feature>
<comment type="catalytic activity">
    <reaction evidence="6">
        <text>3'-dephospho-CoA + GTP = GDP + CoA + H(+)</text>
        <dbReference type="Rhea" id="RHEA:61156"/>
        <dbReference type="ChEBI" id="CHEBI:15378"/>
        <dbReference type="ChEBI" id="CHEBI:37565"/>
        <dbReference type="ChEBI" id="CHEBI:57287"/>
        <dbReference type="ChEBI" id="CHEBI:57328"/>
        <dbReference type="ChEBI" id="CHEBI:58189"/>
        <dbReference type="EC" id="2.7.1.237"/>
    </reaction>
</comment>
<protein>
    <recommendedName>
        <fullName evidence="6">GTP-dependent dephospho-CoA kinase</fullName>
        <ecNumber evidence="6">2.7.1.237</ecNumber>
    </recommendedName>
    <alternativeName>
        <fullName evidence="6">Dephospho-coenzyme A kinase</fullName>
        <shortName evidence="6">DPCK</shortName>
    </alternativeName>
</protein>
<dbReference type="InterPro" id="IPR007164">
    <property type="entry name" value="GTP-dep_dephospho-CoA_kin"/>
</dbReference>
<comment type="similarity">
    <text evidence="6">Belongs to the GTP-dependent DPCK family.</text>
</comment>
<feature type="binding site" evidence="6">
    <location>
        <position position="61"/>
    </location>
    <ligand>
        <name>GTP</name>
        <dbReference type="ChEBI" id="CHEBI:37565"/>
    </ligand>
</feature>
<keyword evidence="5 6" id="KW-0342">GTP-binding</keyword>
<dbReference type="AlphaFoldDB" id="A0AAT9GR92"/>
<dbReference type="EC" id="2.7.1.237" evidence="6"/>
<evidence type="ECO:0000256" key="5">
    <source>
        <dbReference type="ARBA" id="ARBA00023134"/>
    </source>
</evidence>
<dbReference type="GO" id="GO:0016301">
    <property type="term" value="F:kinase activity"/>
    <property type="evidence" value="ECO:0007669"/>
    <property type="project" value="UniProtKB-UniRule"/>
</dbReference>
<dbReference type="HAMAP" id="MF_00590">
    <property type="entry name" value="Dephospho_CoA_kinase_GTP_dep"/>
    <property type="match status" value="1"/>
</dbReference>
<dbReference type="PIRSF" id="PIRSF006533">
    <property type="entry name" value="UCP006533"/>
    <property type="match status" value="1"/>
</dbReference>
<evidence type="ECO:0000256" key="3">
    <source>
        <dbReference type="ARBA" id="ARBA00022777"/>
    </source>
</evidence>
<keyword evidence="1 6" id="KW-0808">Transferase</keyword>
<keyword evidence="3 6" id="KW-0418">Kinase</keyword>
<keyword evidence="2 6" id="KW-0547">Nucleotide-binding</keyword>
<dbReference type="GO" id="GO:0005525">
    <property type="term" value="F:GTP binding"/>
    <property type="evidence" value="ECO:0007669"/>
    <property type="project" value="UniProtKB-UniRule"/>
</dbReference>
<sequence length="164" mass="18765">MPEDLKKELSRPYGFLFTDKNSLINFLLLNKGQRIITVGDVVTETLRTNGIIPFLSIIDGKTKRNIKIDLKEDHLIKIRNEKSTIRLSSIKTIKDILNENYSKKSIILVDGEEDLLVIPVVLFGRDKDIIIYGQPNAGAVVIINNQLTRIRVKQILEKFYVKNC</sequence>
<evidence type="ECO:0000256" key="1">
    <source>
        <dbReference type="ARBA" id="ARBA00022679"/>
    </source>
</evidence>
<feature type="binding site" evidence="6">
    <location>
        <position position="42"/>
    </location>
    <ligand>
        <name>GTP</name>
        <dbReference type="ChEBI" id="CHEBI:37565"/>
    </ligand>
</feature>
<dbReference type="Pfam" id="PF04019">
    <property type="entry name" value="DUF359"/>
    <property type="match status" value="1"/>
</dbReference>
<dbReference type="PANTHER" id="PTHR40732">
    <property type="entry name" value="UPF0218 PROTEIN TK1697"/>
    <property type="match status" value="1"/>
</dbReference>
<evidence type="ECO:0000313" key="7">
    <source>
        <dbReference type="EMBL" id="BFH73426.1"/>
    </source>
</evidence>
<evidence type="ECO:0000256" key="4">
    <source>
        <dbReference type="ARBA" id="ARBA00022993"/>
    </source>
</evidence>
<evidence type="ECO:0000256" key="2">
    <source>
        <dbReference type="ARBA" id="ARBA00022741"/>
    </source>
</evidence>
<proteinExistence type="inferred from homology"/>
<feature type="binding site" evidence="6">
    <location>
        <position position="113"/>
    </location>
    <ligand>
        <name>GTP</name>
        <dbReference type="ChEBI" id="CHEBI:37565"/>
    </ligand>
</feature>
<accession>A0AAT9GR92</accession>
<name>A0AAT9GR92_9CREN</name>
<feature type="binding site" evidence="6">
    <location>
        <position position="40"/>
    </location>
    <ligand>
        <name>GTP</name>
        <dbReference type="ChEBI" id="CHEBI:37565"/>
    </ligand>
</feature>
<comment type="pathway">
    <text evidence="6">Cofactor biosynthesis; coenzyme A biosynthesis.</text>
</comment>
<gene>
    <name evidence="7" type="ORF">SJAV_13700</name>
</gene>
<comment type="function">
    <text evidence="6">Catalyzes the GTP-dependent phosphorylation of the 3'-hydroxyl group of dephosphocoenzyme A to form coenzyme A (CoA).</text>
</comment>
<feature type="binding site" evidence="6">
    <location>
        <position position="59"/>
    </location>
    <ligand>
        <name>GTP</name>
        <dbReference type="ChEBI" id="CHEBI:37565"/>
    </ligand>
</feature>
<evidence type="ECO:0000256" key="6">
    <source>
        <dbReference type="HAMAP-Rule" id="MF_00590"/>
    </source>
</evidence>
<dbReference type="GO" id="GO:0015937">
    <property type="term" value="P:coenzyme A biosynthetic process"/>
    <property type="evidence" value="ECO:0007669"/>
    <property type="project" value="UniProtKB-UniRule"/>
</dbReference>
<dbReference type="EMBL" id="AP031322">
    <property type="protein sequence ID" value="BFH73426.1"/>
    <property type="molecule type" value="Genomic_DNA"/>
</dbReference>
<dbReference type="KEGG" id="sjv:SJAV_13700"/>
<organism evidence="7">
    <name type="scientific">Sulfurisphaera javensis</name>
    <dbReference type="NCBI Taxonomy" id="2049879"/>
    <lineage>
        <taxon>Archaea</taxon>
        <taxon>Thermoproteota</taxon>
        <taxon>Thermoprotei</taxon>
        <taxon>Sulfolobales</taxon>
        <taxon>Sulfolobaceae</taxon>
        <taxon>Sulfurisphaera</taxon>
    </lineage>
</organism>
<dbReference type="RefSeq" id="WP_369611631.1">
    <property type="nucleotide sequence ID" value="NZ_AP031322.1"/>
</dbReference>
<reference evidence="7" key="1">
    <citation type="submission" date="2024-03" db="EMBL/GenBank/DDBJ databases">
        <title>Complete genome sequence of Sulfurisphaera javensis strain KD-1.</title>
        <authorList>
            <person name="Sakai H."/>
            <person name="Nur N."/>
            <person name="Suwanto A."/>
            <person name="Kurosawa N."/>
        </authorList>
    </citation>
    <scope>NUCLEOTIDE SEQUENCE</scope>
    <source>
        <strain evidence="7">KD-1</strain>
    </source>
</reference>
<keyword evidence="4 6" id="KW-0173">Coenzyme A biosynthesis</keyword>
<dbReference type="PANTHER" id="PTHR40732:SF1">
    <property type="entry name" value="GTP-DEPENDENT DEPHOSPHO-COA KINASE"/>
    <property type="match status" value="1"/>
</dbReference>
<dbReference type="GeneID" id="92354321"/>
<comment type="caution">
    <text evidence="6">Lacks conserved residue(s) required for the propagation of feature annotation.</text>
</comment>